<comment type="caution">
    <text evidence="1">The sequence shown here is derived from an EMBL/GenBank/DDBJ whole genome shotgun (WGS) entry which is preliminary data.</text>
</comment>
<reference evidence="1" key="1">
    <citation type="submission" date="2020-08" db="EMBL/GenBank/DDBJ databases">
        <authorList>
            <person name="Uke A."/>
            <person name="Chhe C."/>
            <person name="Baramee S."/>
            <person name="Kosugi A."/>
        </authorList>
    </citation>
    <scope>NUCLEOTIDE SEQUENCE</scope>
    <source>
        <strain evidence="1">DA-C8</strain>
    </source>
</reference>
<keyword evidence="2" id="KW-1185">Reference proteome</keyword>
<dbReference type="Proteomes" id="UP000654993">
    <property type="component" value="Unassembled WGS sequence"/>
</dbReference>
<dbReference type="AlphaFoldDB" id="A0A916QF85"/>
<protein>
    <submittedName>
        <fullName evidence="1">Uncharacterized protein</fullName>
    </submittedName>
</protein>
<proteinExistence type="predicted"/>
<evidence type="ECO:0000313" key="1">
    <source>
        <dbReference type="EMBL" id="GFR38534.1"/>
    </source>
</evidence>
<name>A0A916QF85_9BACL</name>
<organism evidence="1 2">
    <name type="scientific">Insulibacter thermoxylanivorax</name>
    <dbReference type="NCBI Taxonomy" id="2749268"/>
    <lineage>
        <taxon>Bacteria</taxon>
        <taxon>Bacillati</taxon>
        <taxon>Bacillota</taxon>
        <taxon>Bacilli</taxon>
        <taxon>Bacillales</taxon>
        <taxon>Paenibacillaceae</taxon>
        <taxon>Insulibacter</taxon>
    </lineage>
</organism>
<dbReference type="RefSeq" id="WP_200966780.1">
    <property type="nucleotide sequence ID" value="NZ_BMAQ01000020.1"/>
</dbReference>
<reference evidence="1" key="2">
    <citation type="journal article" date="2021" name="Data Brief">
        <title>Draft genome sequence data of the facultative, thermophilic, xylanolytic bacterium Paenibacillus sp. strain DA-C8.</title>
        <authorList>
            <person name="Chhe C."/>
            <person name="Uke A."/>
            <person name="Baramee S."/>
            <person name="Ungkulpasvich U."/>
            <person name="Tachaapaikoon C."/>
            <person name="Pason P."/>
            <person name="Waeonukul R."/>
            <person name="Ratanakhanokchai K."/>
            <person name="Kosugi A."/>
        </authorList>
    </citation>
    <scope>NUCLEOTIDE SEQUENCE</scope>
    <source>
        <strain evidence="1">DA-C8</strain>
    </source>
</reference>
<dbReference type="EMBL" id="BMAQ01000020">
    <property type="protein sequence ID" value="GFR38534.1"/>
    <property type="molecule type" value="Genomic_DNA"/>
</dbReference>
<sequence>MNIEKKLTEHLNNFESAPFLFVGSGFSRRYLGLEDWHGLLRKFASFNDKPYEYYLSSTEDGAAEQVATLLANYNGPIKLDTK</sequence>
<evidence type="ECO:0000313" key="2">
    <source>
        <dbReference type="Proteomes" id="UP000654993"/>
    </source>
</evidence>
<gene>
    <name evidence="1" type="ORF">PRECH8_18300</name>
</gene>
<accession>A0A916QF85</accession>